<dbReference type="PROSITE" id="PS51736">
    <property type="entry name" value="RECOMBINASES_3"/>
    <property type="match status" value="1"/>
</dbReference>
<feature type="domain" description="Recombinase" evidence="8">
    <location>
        <begin position="159"/>
        <end position="304"/>
    </location>
</feature>
<dbReference type="InterPro" id="IPR038109">
    <property type="entry name" value="DNA_bind_recomb_sf"/>
</dbReference>
<sequence>MTSAVIYARVSSARQKKDETIRSQTAALRAHAEQLGLEVPDEWVFEDEGHSGATLIRPALERLRDLVAGVGVDVVLCYSPDRLARKFAYQALLIEEFTRAGTRVQFVQGPRGDSPEDQLLVQFQGMFAEYEKAQILERYRRGKTHRAKTGSINVLSGAPFGYRYVRKSDHAGAAYEVVEHESVLVTELFRRYADDGASIAELARWLTEQGVPTRTGKQRWDRSVLWGMLRNPAYAGRAVFGKTMVVHESPGLNRVARLQGRSTPRASKTVDRPRDQWTEIAVPAIVTDETFDRVARRLADNKRFASRNSKTPSLLQGLAACSGCGYGYYRTSTRTTNKKIYYYRCLGSDDYRYEGGRVCTNKPVRADYLDTVVWDHITGMLANPQLIRTEIDKRLDSARTSDPAAKERKRLETALAKASTGITRMIEAFGEQLITIDELRARMPDLRARETNLHNQIEALDTQLADREAYLKLASDLEGFLTQLHTKAEISTVGERQRVLRLLVKDVLIGPDKITIRHRIPIRERTTDDAQHAGNTDTEGDHPSHCPLRWGRKYAALGRAGLGVPDRSVGGHDARLQKRLDQGQNALVDDPRTDPFHDRGMGQLVETRRDIGLEYPVMIPGSESVNLGDRVLSATPRAETVTDRFEVRLEDRLQHQQQRRLHGAVHRGGDTEPPEFAAPRLRNQSFRHRQRSKGPRLHLVSNLPQEYHRLGVSRDGCWCQPVDTGRPCALVAPHPVPRDGEKIRVVDEIEHIIKEAVGIVDRPVVQLALHLSYPPRRPIGIGP</sequence>
<dbReference type="Pfam" id="PF00239">
    <property type="entry name" value="Resolvase"/>
    <property type="match status" value="1"/>
</dbReference>
<evidence type="ECO:0000256" key="6">
    <source>
        <dbReference type="SAM" id="MobiDB-lite"/>
    </source>
</evidence>
<dbReference type="Pfam" id="PF07508">
    <property type="entry name" value="Recombinase"/>
    <property type="match status" value="1"/>
</dbReference>
<gene>
    <name evidence="9" type="ORF">SAMN04490220_1208</name>
</gene>
<evidence type="ECO:0000313" key="10">
    <source>
        <dbReference type="Proteomes" id="UP000183407"/>
    </source>
</evidence>
<dbReference type="SMART" id="SM00857">
    <property type="entry name" value="Resolvase"/>
    <property type="match status" value="1"/>
</dbReference>
<feature type="region of interest" description="Disordered" evidence="6">
    <location>
        <begin position="657"/>
        <end position="677"/>
    </location>
</feature>
<dbReference type="GO" id="GO:0015074">
    <property type="term" value="P:DNA integration"/>
    <property type="evidence" value="ECO:0007669"/>
    <property type="project" value="UniProtKB-KW"/>
</dbReference>
<dbReference type="SUPFAM" id="SSF53041">
    <property type="entry name" value="Resolvase-like"/>
    <property type="match status" value="1"/>
</dbReference>
<dbReference type="GO" id="GO:0003677">
    <property type="term" value="F:DNA binding"/>
    <property type="evidence" value="ECO:0007669"/>
    <property type="project" value="UniProtKB-KW"/>
</dbReference>
<keyword evidence="2" id="KW-0238">DNA-binding</keyword>
<evidence type="ECO:0000313" key="9">
    <source>
        <dbReference type="EMBL" id="SEC26777.1"/>
    </source>
</evidence>
<evidence type="ECO:0000256" key="2">
    <source>
        <dbReference type="ARBA" id="ARBA00023125"/>
    </source>
</evidence>
<evidence type="ECO:0000256" key="5">
    <source>
        <dbReference type="PROSITE-ProRule" id="PRU10137"/>
    </source>
</evidence>
<keyword evidence="1" id="KW-0229">DNA integration</keyword>
<dbReference type="Pfam" id="PF13408">
    <property type="entry name" value="Zn_ribbon_recom"/>
    <property type="match status" value="1"/>
</dbReference>
<feature type="region of interest" description="Disordered" evidence="6">
    <location>
        <begin position="581"/>
        <end position="600"/>
    </location>
</feature>
<reference evidence="10" key="1">
    <citation type="submission" date="2016-10" db="EMBL/GenBank/DDBJ databases">
        <authorList>
            <person name="Varghese N."/>
        </authorList>
    </citation>
    <scope>NUCLEOTIDE SEQUENCE [LARGE SCALE GENOMIC DNA]</scope>
    <source>
        <strain evidence="10">DSM 44719</strain>
    </source>
</reference>
<dbReference type="PANTHER" id="PTHR30461:SF23">
    <property type="entry name" value="DNA RECOMBINASE-RELATED"/>
    <property type="match status" value="1"/>
</dbReference>
<evidence type="ECO:0000256" key="1">
    <source>
        <dbReference type="ARBA" id="ARBA00022908"/>
    </source>
</evidence>
<dbReference type="PROSITE" id="PS00397">
    <property type="entry name" value="RECOMBINASES_1"/>
    <property type="match status" value="1"/>
</dbReference>
<dbReference type="InterPro" id="IPR036162">
    <property type="entry name" value="Resolvase-like_N_sf"/>
</dbReference>
<dbReference type="AlphaFoldDB" id="A0A1H4R4N9"/>
<dbReference type="PROSITE" id="PS51737">
    <property type="entry name" value="RECOMBINASE_DNA_BIND"/>
    <property type="match status" value="1"/>
</dbReference>
<evidence type="ECO:0000259" key="7">
    <source>
        <dbReference type="PROSITE" id="PS51736"/>
    </source>
</evidence>
<proteinExistence type="predicted"/>
<name>A0A1H4R4N9_RHOJO</name>
<dbReference type="Gene3D" id="3.90.1750.20">
    <property type="entry name" value="Putative Large Serine Recombinase, Chain B, Domain 2"/>
    <property type="match status" value="1"/>
</dbReference>
<evidence type="ECO:0000259" key="8">
    <source>
        <dbReference type="PROSITE" id="PS51737"/>
    </source>
</evidence>
<feature type="region of interest" description="Disordered" evidence="6">
    <location>
        <begin position="525"/>
        <end position="546"/>
    </location>
</feature>
<dbReference type="InterPro" id="IPR050639">
    <property type="entry name" value="SSR_resolvase"/>
</dbReference>
<feature type="compositionally biased region" description="Basic and acidic residues" evidence="6">
    <location>
        <begin position="589"/>
        <end position="600"/>
    </location>
</feature>
<dbReference type="CDD" id="cd00338">
    <property type="entry name" value="Ser_Recombinase"/>
    <property type="match status" value="1"/>
</dbReference>
<protein>
    <submittedName>
        <fullName evidence="9">Site-specific DNA recombinase</fullName>
    </submittedName>
</protein>
<evidence type="ECO:0000256" key="3">
    <source>
        <dbReference type="ARBA" id="ARBA00023172"/>
    </source>
</evidence>
<accession>A0A1H4R4N9</accession>
<keyword evidence="3" id="KW-0233">DNA recombination</keyword>
<evidence type="ECO:0000256" key="4">
    <source>
        <dbReference type="PIRSR" id="PIRSR606118-50"/>
    </source>
</evidence>
<dbReference type="GO" id="GO:0000150">
    <property type="term" value="F:DNA strand exchange activity"/>
    <property type="evidence" value="ECO:0007669"/>
    <property type="project" value="InterPro"/>
</dbReference>
<dbReference type="InterPro" id="IPR006118">
    <property type="entry name" value="Recombinase_CS"/>
</dbReference>
<dbReference type="InterPro" id="IPR006119">
    <property type="entry name" value="Resolv_N"/>
</dbReference>
<dbReference type="Proteomes" id="UP000183407">
    <property type="component" value="Unassembled WGS sequence"/>
</dbReference>
<dbReference type="Gene3D" id="3.40.50.1390">
    <property type="entry name" value="Resolvase, N-terminal catalytic domain"/>
    <property type="match status" value="1"/>
</dbReference>
<dbReference type="PANTHER" id="PTHR30461">
    <property type="entry name" value="DNA-INVERTASE FROM LAMBDOID PROPHAGE"/>
    <property type="match status" value="1"/>
</dbReference>
<dbReference type="InterPro" id="IPR011109">
    <property type="entry name" value="DNA_bind_recombinase_dom"/>
</dbReference>
<dbReference type="EMBL" id="FNTL01000004">
    <property type="protein sequence ID" value="SEC26777.1"/>
    <property type="molecule type" value="Genomic_DNA"/>
</dbReference>
<organism evidence="9 10">
    <name type="scientific">Rhodococcus jostii</name>
    <dbReference type="NCBI Taxonomy" id="132919"/>
    <lineage>
        <taxon>Bacteria</taxon>
        <taxon>Bacillati</taxon>
        <taxon>Actinomycetota</taxon>
        <taxon>Actinomycetes</taxon>
        <taxon>Mycobacteriales</taxon>
        <taxon>Nocardiaceae</taxon>
        <taxon>Rhodococcus</taxon>
    </lineage>
</organism>
<feature type="domain" description="Resolvase/invertase-type recombinase catalytic" evidence="7">
    <location>
        <begin position="3"/>
        <end position="150"/>
    </location>
</feature>
<dbReference type="InterPro" id="IPR025827">
    <property type="entry name" value="Zn_ribbon_recom_dom"/>
</dbReference>
<feature type="active site" description="O-(5'-phospho-DNA)-serine intermediate" evidence="4 5">
    <location>
        <position position="11"/>
    </location>
</feature>